<proteinExistence type="inferred from homology"/>
<evidence type="ECO:0000256" key="2">
    <source>
        <dbReference type="ARBA" id="ARBA00008335"/>
    </source>
</evidence>
<dbReference type="InterPro" id="IPR011701">
    <property type="entry name" value="MFS"/>
</dbReference>
<evidence type="ECO:0000313" key="9">
    <source>
        <dbReference type="Proteomes" id="UP001236663"/>
    </source>
</evidence>
<keyword evidence="4 7" id="KW-0812">Transmembrane</keyword>
<feature type="transmembrane region" description="Helical" evidence="7">
    <location>
        <begin position="99"/>
        <end position="119"/>
    </location>
</feature>
<accession>A0ABT8C3G6</accession>
<protein>
    <submittedName>
        <fullName evidence="8">MFS transporter</fullName>
    </submittedName>
</protein>
<dbReference type="Proteomes" id="UP001236663">
    <property type="component" value="Unassembled WGS sequence"/>
</dbReference>
<keyword evidence="5 7" id="KW-1133">Transmembrane helix</keyword>
<dbReference type="PANTHER" id="PTHR23514">
    <property type="entry name" value="BYPASS OF STOP CODON PROTEIN 6"/>
    <property type="match status" value="1"/>
</dbReference>
<comment type="caution">
    <text evidence="8">The sequence shown here is derived from an EMBL/GenBank/DDBJ whole genome shotgun (WGS) entry which is preliminary data.</text>
</comment>
<dbReference type="Pfam" id="PF07690">
    <property type="entry name" value="MFS_1"/>
    <property type="match status" value="1"/>
</dbReference>
<dbReference type="InterPro" id="IPR036259">
    <property type="entry name" value="MFS_trans_sf"/>
</dbReference>
<keyword evidence="6 7" id="KW-0472">Membrane</keyword>
<dbReference type="PANTHER" id="PTHR23514:SF3">
    <property type="entry name" value="BYPASS OF STOP CODON PROTEIN 6"/>
    <property type="match status" value="1"/>
</dbReference>
<comment type="similarity">
    <text evidence="2">Belongs to the major facilitator superfamily.</text>
</comment>
<dbReference type="Gene3D" id="1.20.1250.20">
    <property type="entry name" value="MFS general substrate transporter like domains"/>
    <property type="match status" value="1"/>
</dbReference>
<comment type="subcellular location">
    <subcellularLocation>
        <location evidence="1">Endomembrane system</location>
        <topology evidence="1">Multi-pass membrane protein</topology>
    </subcellularLocation>
</comment>
<name>A0ABT8C3G6_9BACT</name>
<organism evidence="8 9">
    <name type="scientific">Cyclobacterium jeungdonense</name>
    <dbReference type="NCBI Taxonomy" id="708087"/>
    <lineage>
        <taxon>Bacteria</taxon>
        <taxon>Pseudomonadati</taxon>
        <taxon>Bacteroidota</taxon>
        <taxon>Cytophagia</taxon>
        <taxon>Cytophagales</taxon>
        <taxon>Cyclobacteriaceae</taxon>
        <taxon>Cyclobacterium</taxon>
    </lineage>
</organism>
<dbReference type="InterPro" id="IPR051788">
    <property type="entry name" value="MFS_Transporter"/>
</dbReference>
<dbReference type="SUPFAM" id="SSF103473">
    <property type="entry name" value="MFS general substrate transporter"/>
    <property type="match status" value="1"/>
</dbReference>
<evidence type="ECO:0000256" key="5">
    <source>
        <dbReference type="ARBA" id="ARBA00022989"/>
    </source>
</evidence>
<evidence type="ECO:0000313" key="8">
    <source>
        <dbReference type="EMBL" id="MDN3687251.1"/>
    </source>
</evidence>
<evidence type="ECO:0000256" key="1">
    <source>
        <dbReference type="ARBA" id="ARBA00004127"/>
    </source>
</evidence>
<evidence type="ECO:0000256" key="7">
    <source>
        <dbReference type="SAM" id="Phobius"/>
    </source>
</evidence>
<reference evidence="9" key="1">
    <citation type="journal article" date="2019" name="Int. J. Syst. Evol. Microbiol.">
        <title>The Global Catalogue of Microorganisms (GCM) 10K type strain sequencing project: providing services to taxonomists for standard genome sequencing and annotation.</title>
        <authorList>
            <consortium name="The Broad Institute Genomics Platform"/>
            <consortium name="The Broad Institute Genome Sequencing Center for Infectious Disease"/>
            <person name="Wu L."/>
            <person name="Ma J."/>
        </authorList>
    </citation>
    <scope>NUCLEOTIDE SEQUENCE [LARGE SCALE GENOMIC DNA]</scope>
    <source>
        <strain evidence="9">CECT 7706</strain>
    </source>
</reference>
<evidence type="ECO:0000256" key="6">
    <source>
        <dbReference type="ARBA" id="ARBA00023136"/>
    </source>
</evidence>
<dbReference type="EMBL" id="JAUFQS010000004">
    <property type="protein sequence ID" value="MDN3687251.1"/>
    <property type="molecule type" value="Genomic_DNA"/>
</dbReference>
<evidence type="ECO:0000256" key="3">
    <source>
        <dbReference type="ARBA" id="ARBA00022448"/>
    </source>
</evidence>
<feature type="transmembrane region" description="Helical" evidence="7">
    <location>
        <begin position="37"/>
        <end position="57"/>
    </location>
</feature>
<sequence length="168" mass="18740">MFKTLNVPIHFAGIISMIVASGTVISSLFSARLIQRFGVATITTISVFLTALALLGFAHSENFIFICFLAIPLGLGAGCVDVALNNYVALHFRAIHMNWLHCFWGVGAAIGPILMARYLAMGQAWTQGYSMVGWFKWAWSLYCYCHFHYGSENRKIKMTTTIQNLSYL</sequence>
<feature type="transmembrane region" description="Helical" evidence="7">
    <location>
        <begin position="63"/>
        <end position="87"/>
    </location>
</feature>
<keyword evidence="3" id="KW-0813">Transport</keyword>
<gene>
    <name evidence="8" type="ORF">QWZ15_05390</name>
</gene>
<keyword evidence="9" id="KW-1185">Reference proteome</keyword>
<evidence type="ECO:0000256" key="4">
    <source>
        <dbReference type="ARBA" id="ARBA00022692"/>
    </source>
</evidence>
<feature type="transmembrane region" description="Helical" evidence="7">
    <location>
        <begin position="12"/>
        <end position="30"/>
    </location>
</feature>